<feature type="transmembrane region" description="Helical" evidence="1">
    <location>
        <begin position="133"/>
        <end position="155"/>
    </location>
</feature>
<keyword evidence="1" id="KW-1133">Transmembrane helix</keyword>
<dbReference type="AlphaFoldDB" id="A0A5A9PAC7"/>
<keyword evidence="3" id="KW-1185">Reference proteome</keyword>
<sequence>MINDCVNSLGKIFFGYGTKLIVQARCVNVNKIFFGSGTKLVVQTKEERKPSIYKVNDSCLATDFTKHDAMYGQQAFSDHNISVRYDGEKTYSAFAWGTGERCRETEGCKEGSYDQTGEVESDEKMNFMSLGIFWLRILFLKTVVFNVLMTVKAWMS</sequence>
<organism evidence="2 3">
    <name type="scientific">Triplophysa tibetana</name>
    <dbReference type="NCBI Taxonomy" id="1572043"/>
    <lineage>
        <taxon>Eukaryota</taxon>
        <taxon>Metazoa</taxon>
        <taxon>Chordata</taxon>
        <taxon>Craniata</taxon>
        <taxon>Vertebrata</taxon>
        <taxon>Euteleostomi</taxon>
        <taxon>Actinopterygii</taxon>
        <taxon>Neopterygii</taxon>
        <taxon>Teleostei</taxon>
        <taxon>Ostariophysi</taxon>
        <taxon>Cypriniformes</taxon>
        <taxon>Nemacheilidae</taxon>
        <taxon>Triplophysa</taxon>
    </lineage>
</organism>
<gene>
    <name evidence="2" type="ORF">E1301_Tti006525</name>
</gene>
<dbReference type="EMBL" id="SOYY01000007">
    <property type="protein sequence ID" value="KAA0719384.1"/>
    <property type="molecule type" value="Genomic_DNA"/>
</dbReference>
<reference evidence="2 3" key="1">
    <citation type="journal article" date="2019" name="Mol. Ecol. Resour.">
        <title>Chromosome-level genome assembly of Triplophysa tibetana, a fish adapted to the harsh high-altitude environment of the Tibetan Plateau.</title>
        <authorList>
            <person name="Yang X."/>
            <person name="Liu H."/>
            <person name="Ma Z."/>
            <person name="Zou Y."/>
            <person name="Zou M."/>
            <person name="Mao Y."/>
            <person name="Li X."/>
            <person name="Wang H."/>
            <person name="Chen T."/>
            <person name="Wang W."/>
            <person name="Yang R."/>
        </authorList>
    </citation>
    <scope>NUCLEOTIDE SEQUENCE [LARGE SCALE GENOMIC DNA]</scope>
    <source>
        <strain evidence="2">TTIB1903HZAU</strain>
        <tissue evidence="2">Muscle</tissue>
    </source>
</reference>
<name>A0A5A9PAC7_9TELE</name>
<dbReference type="Proteomes" id="UP000324632">
    <property type="component" value="Chromosome 7"/>
</dbReference>
<keyword evidence="1" id="KW-0812">Transmembrane</keyword>
<comment type="caution">
    <text evidence="2">The sequence shown here is derived from an EMBL/GenBank/DDBJ whole genome shotgun (WGS) entry which is preliminary data.</text>
</comment>
<accession>A0A5A9PAC7</accession>
<evidence type="ECO:0000313" key="3">
    <source>
        <dbReference type="Proteomes" id="UP000324632"/>
    </source>
</evidence>
<evidence type="ECO:0000256" key="1">
    <source>
        <dbReference type="SAM" id="Phobius"/>
    </source>
</evidence>
<keyword evidence="1" id="KW-0472">Membrane</keyword>
<proteinExistence type="predicted"/>
<evidence type="ECO:0000313" key="2">
    <source>
        <dbReference type="EMBL" id="KAA0719384.1"/>
    </source>
</evidence>
<protein>
    <submittedName>
        <fullName evidence="2">Uncharacterized protein</fullName>
    </submittedName>
</protein>